<comment type="catalytic activity">
    <reaction evidence="1">
        <text>ATP + protein L-histidine = ADP + protein N-phospho-L-histidine.</text>
        <dbReference type="EC" id="2.7.13.3"/>
    </reaction>
</comment>
<accession>A0A2P2BQY2</accession>
<keyword evidence="5 10" id="KW-0808">Transferase</keyword>
<dbReference type="GO" id="GO:0005886">
    <property type="term" value="C:plasma membrane"/>
    <property type="evidence" value="ECO:0007669"/>
    <property type="project" value="TreeGrafter"/>
</dbReference>
<keyword evidence="11" id="KW-1185">Reference proteome</keyword>
<dbReference type="PROSITE" id="PS50109">
    <property type="entry name" value="HIS_KIN"/>
    <property type="match status" value="1"/>
</dbReference>
<feature type="transmembrane region" description="Helical" evidence="8">
    <location>
        <begin position="12"/>
        <end position="30"/>
    </location>
</feature>
<dbReference type="PANTHER" id="PTHR45453:SF1">
    <property type="entry name" value="PHOSPHATE REGULON SENSOR PROTEIN PHOR"/>
    <property type="match status" value="1"/>
</dbReference>
<dbReference type="PRINTS" id="PR00344">
    <property type="entry name" value="BCTRLSENSOR"/>
</dbReference>
<reference evidence="10 11" key="1">
    <citation type="submission" date="2014-09" db="EMBL/GenBank/DDBJ databases">
        <authorList>
            <person name="Hornung B.V."/>
        </authorList>
    </citation>
    <scope>NUCLEOTIDE SEQUENCE [LARGE SCALE GENOMIC DNA]</scope>
    <source>
        <strain evidence="10 11">FRIFI</strain>
    </source>
</reference>
<gene>
    <name evidence="10" type="ORF">FRIFI_1233</name>
</gene>
<dbReference type="InterPro" id="IPR036097">
    <property type="entry name" value="HisK_dim/P_sf"/>
</dbReference>
<dbReference type="Gene3D" id="3.30.565.10">
    <property type="entry name" value="Histidine kinase-like ATPase, C-terminal domain"/>
    <property type="match status" value="1"/>
</dbReference>
<dbReference type="Pfam" id="PF02518">
    <property type="entry name" value="HATPase_c"/>
    <property type="match status" value="1"/>
</dbReference>
<evidence type="ECO:0000256" key="8">
    <source>
        <dbReference type="SAM" id="Phobius"/>
    </source>
</evidence>
<evidence type="ECO:0000256" key="7">
    <source>
        <dbReference type="ARBA" id="ARBA00023012"/>
    </source>
</evidence>
<dbReference type="Gene3D" id="1.10.287.130">
    <property type="match status" value="1"/>
</dbReference>
<proteinExistence type="predicted"/>
<dbReference type="InterPro" id="IPR003661">
    <property type="entry name" value="HisK_dim/P_dom"/>
</dbReference>
<dbReference type="SUPFAM" id="SSF47384">
    <property type="entry name" value="Homodimeric domain of signal transducing histidine kinase"/>
    <property type="match status" value="1"/>
</dbReference>
<dbReference type="Proteomes" id="UP000245695">
    <property type="component" value="Chromosome 1"/>
</dbReference>
<evidence type="ECO:0000256" key="3">
    <source>
        <dbReference type="ARBA" id="ARBA00012438"/>
    </source>
</evidence>
<protein>
    <recommendedName>
        <fullName evidence="3">histidine kinase</fullName>
        <ecNumber evidence="3">2.7.13.3</ecNumber>
    </recommendedName>
</protein>
<dbReference type="InterPro" id="IPR050351">
    <property type="entry name" value="BphY/WalK/GraS-like"/>
</dbReference>
<keyword evidence="6 10" id="KW-0418">Kinase</keyword>
<dbReference type="InterPro" id="IPR005467">
    <property type="entry name" value="His_kinase_dom"/>
</dbReference>
<dbReference type="EC" id="2.7.13.3" evidence="3"/>
<evidence type="ECO:0000256" key="2">
    <source>
        <dbReference type="ARBA" id="ARBA00004370"/>
    </source>
</evidence>
<evidence type="ECO:0000259" key="9">
    <source>
        <dbReference type="PROSITE" id="PS50109"/>
    </source>
</evidence>
<dbReference type="GO" id="GO:0000155">
    <property type="term" value="F:phosphorelay sensor kinase activity"/>
    <property type="evidence" value="ECO:0007669"/>
    <property type="project" value="InterPro"/>
</dbReference>
<dbReference type="Pfam" id="PF00512">
    <property type="entry name" value="HisKA"/>
    <property type="match status" value="1"/>
</dbReference>
<dbReference type="InterPro" id="IPR004358">
    <property type="entry name" value="Sig_transdc_His_kin-like_C"/>
</dbReference>
<dbReference type="InterPro" id="IPR003594">
    <property type="entry name" value="HATPase_dom"/>
</dbReference>
<evidence type="ECO:0000313" key="11">
    <source>
        <dbReference type="Proteomes" id="UP000245695"/>
    </source>
</evidence>
<feature type="transmembrane region" description="Helical" evidence="8">
    <location>
        <begin position="51"/>
        <end position="73"/>
    </location>
</feature>
<name>A0A2P2BQY2_9FIRM</name>
<comment type="subcellular location">
    <subcellularLocation>
        <location evidence="2">Membrane</location>
    </subcellularLocation>
</comment>
<dbReference type="PANTHER" id="PTHR45453">
    <property type="entry name" value="PHOSPHATE REGULON SENSOR PROTEIN PHOR"/>
    <property type="match status" value="1"/>
</dbReference>
<dbReference type="RefSeq" id="WP_166505347.1">
    <property type="nucleotide sequence ID" value="NZ_LN650648.1"/>
</dbReference>
<evidence type="ECO:0000313" key="10">
    <source>
        <dbReference type="EMBL" id="CEI72769.1"/>
    </source>
</evidence>
<keyword evidence="4" id="KW-0597">Phosphoprotein</keyword>
<dbReference type="SMART" id="SM00387">
    <property type="entry name" value="HATPase_c"/>
    <property type="match status" value="1"/>
</dbReference>
<dbReference type="CDD" id="cd00075">
    <property type="entry name" value="HATPase"/>
    <property type="match status" value="1"/>
</dbReference>
<keyword evidence="8" id="KW-0472">Membrane</keyword>
<dbReference type="CDD" id="cd00082">
    <property type="entry name" value="HisKA"/>
    <property type="match status" value="1"/>
</dbReference>
<keyword evidence="7" id="KW-0902">Two-component regulatory system</keyword>
<evidence type="ECO:0000256" key="6">
    <source>
        <dbReference type="ARBA" id="ARBA00022777"/>
    </source>
</evidence>
<organism evidence="10 11">
    <name type="scientific">Romboutsia hominis</name>
    <dbReference type="NCBI Taxonomy" id="1507512"/>
    <lineage>
        <taxon>Bacteria</taxon>
        <taxon>Bacillati</taxon>
        <taxon>Bacillota</taxon>
        <taxon>Clostridia</taxon>
        <taxon>Peptostreptococcales</taxon>
        <taxon>Peptostreptococcaceae</taxon>
        <taxon>Romboutsia</taxon>
    </lineage>
</organism>
<feature type="domain" description="Histidine kinase" evidence="9">
    <location>
        <begin position="141"/>
        <end position="353"/>
    </location>
</feature>
<evidence type="ECO:0000256" key="4">
    <source>
        <dbReference type="ARBA" id="ARBA00022553"/>
    </source>
</evidence>
<keyword evidence="8" id="KW-0812">Transmembrane</keyword>
<dbReference type="EMBL" id="LN650648">
    <property type="protein sequence ID" value="CEI72769.1"/>
    <property type="molecule type" value="Genomic_DNA"/>
</dbReference>
<dbReference type="AlphaFoldDB" id="A0A2P2BQY2"/>
<evidence type="ECO:0000256" key="5">
    <source>
        <dbReference type="ARBA" id="ARBA00022679"/>
    </source>
</evidence>
<dbReference type="GO" id="GO:0016036">
    <property type="term" value="P:cellular response to phosphate starvation"/>
    <property type="evidence" value="ECO:0007669"/>
    <property type="project" value="TreeGrafter"/>
</dbReference>
<keyword evidence="8" id="KW-1133">Transmembrane helix</keyword>
<evidence type="ECO:0000256" key="1">
    <source>
        <dbReference type="ARBA" id="ARBA00000085"/>
    </source>
</evidence>
<sequence>MKNSKNIFSNYYINFSIIYIIISIIALLLIRQQTESIIYMYPNSFEEVKTINNISFCFLFLSLTIGILFIYIIRINIVKFSNDIIDNIDAFISGKEIVLEVNKDTLLSKIQNKFKCMIEIMENKNNRYLEEKDSIKSLIADISHQIKTPIANISMYNETLINRELDRDKQIIFLENMQHQVNKLEWLVKSLIKMSRLENGIITLNIKKYRISDTITNALSGIYLKAEEKNISIDVDIDEKLELYHDKKWTSEAIFNIVENAVKYTKDNGHINIKLDKMDIFTKISIIDNGIGIDEGEINHIFKRFYRSCDVINTEGVGVGIYLAREIINKQSGYIKVESKKDVGTTFYVYMKN</sequence>
<dbReference type="KEGG" id="rhom:FRIFI_1233"/>
<dbReference type="InterPro" id="IPR036890">
    <property type="entry name" value="HATPase_C_sf"/>
</dbReference>
<dbReference type="GO" id="GO:0004721">
    <property type="term" value="F:phosphoprotein phosphatase activity"/>
    <property type="evidence" value="ECO:0007669"/>
    <property type="project" value="TreeGrafter"/>
</dbReference>
<dbReference type="SUPFAM" id="SSF55874">
    <property type="entry name" value="ATPase domain of HSP90 chaperone/DNA topoisomerase II/histidine kinase"/>
    <property type="match status" value="1"/>
</dbReference>
<dbReference type="SMART" id="SM00388">
    <property type="entry name" value="HisKA"/>
    <property type="match status" value="1"/>
</dbReference>